<reference evidence="2" key="1">
    <citation type="journal article" date="2005" name="Nature">
        <title>The map-based sequence of the rice genome.</title>
        <authorList>
            <consortium name="International rice genome sequencing project (IRGSP)"/>
            <person name="Matsumoto T."/>
            <person name="Wu J."/>
            <person name="Kanamori H."/>
            <person name="Katayose Y."/>
            <person name="Fujisawa M."/>
            <person name="Namiki N."/>
            <person name="Mizuno H."/>
            <person name="Yamamoto K."/>
            <person name="Antonio B.A."/>
            <person name="Baba T."/>
            <person name="Sakata K."/>
            <person name="Nagamura Y."/>
            <person name="Aoki H."/>
            <person name="Arikawa K."/>
            <person name="Arita K."/>
            <person name="Bito T."/>
            <person name="Chiden Y."/>
            <person name="Fujitsuka N."/>
            <person name="Fukunaka R."/>
            <person name="Hamada M."/>
            <person name="Harada C."/>
            <person name="Hayashi A."/>
            <person name="Hijishita S."/>
            <person name="Honda M."/>
            <person name="Hosokawa S."/>
            <person name="Ichikawa Y."/>
            <person name="Idonuma A."/>
            <person name="Iijima M."/>
            <person name="Ikeda M."/>
            <person name="Ikeno M."/>
            <person name="Ito K."/>
            <person name="Ito S."/>
            <person name="Ito T."/>
            <person name="Ito Y."/>
            <person name="Ito Y."/>
            <person name="Iwabuchi A."/>
            <person name="Kamiya K."/>
            <person name="Karasawa W."/>
            <person name="Kurita K."/>
            <person name="Katagiri S."/>
            <person name="Kikuta A."/>
            <person name="Kobayashi H."/>
            <person name="Kobayashi N."/>
            <person name="Machita K."/>
            <person name="Maehara T."/>
            <person name="Masukawa M."/>
            <person name="Mizubayashi T."/>
            <person name="Mukai Y."/>
            <person name="Nagasaki H."/>
            <person name="Nagata Y."/>
            <person name="Naito S."/>
            <person name="Nakashima M."/>
            <person name="Nakama Y."/>
            <person name="Nakamichi Y."/>
            <person name="Nakamura M."/>
            <person name="Meguro A."/>
            <person name="Negishi M."/>
            <person name="Ohta I."/>
            <person name="Ohta T."/>
            <person name="Okamoto M."/>
            <person name="Ono N."/>
            <person name="Saji S."/>
            <person name="Sakaguchi M."/>
            <person name="Sakai K."/>
            <person name="Shibata M."/>
            <person name="Shimokawa T."/>
            <person name="Song J."/>
            <person name="Takazaki Y."/>
            <person name="Terasawa K."/>
            <person name="Tsugane M."/>
            <person name="Tsuji K."/>
            <person name="Ueda S."/>
            <person name="Waki K."/>
            <person name="Yamagata H."/>
            <person name="Yamamoto M."/>
            <person name="Yamamoto S."/>
            <person name="Yamane H."/>
            <person name="Yoshiki S."/>
            <person name="Yoshihara R."/>
            <person name="Yukawa K."/>
            <person name="Zhong H."/>
            <person name="Yano M."/>
            <person name="Yuan Q."/>
            <person name="Ouyang S."/>
            <person name="Liu J."/>
            <person name="Jones K.M."/>
            <person name="Gansberger K."/>
            <person name="Moffat K."/>
            <person name="Hill J."/>
            <person name="Bera J."/>
            <person name="Fadrosh D."/>
            <person name="Jin S."/>
            <person name="Johri S."/>
            <person name="Kim M."/>
            <person name="Overton L."/>
            <person name="Reardon M."/>
            <person name="Tsitrin T."/>
            <person name="Vuong H."/>
            <person name="Weaver B."/>
            <person name="Ciecko A."/>
            <person name="Tallon L."/>
            <person name="Jackson J."/>
            <person name="Pai G."/>
            <person name="Aken S.V."/>
            <person name="Utterback T."/>
            <person name="Reidmuller S."/>
            <person name="Feldblyum T."/>
            <person name="Hsiao J."/>
            <person name="Zismann V."/>
            <person name="Iobst S."/>
            <person name="de Vazeille A.R."/>
            <person name="Buell C.R."/>
            <person name="Ying K."/>
            <person name="Li Y."/>
            <person name="Lu T."/>
            <person name="Huang Y."/>
            <person name="Zhao Q."/>
            <person name="Feng Q."/>
            <person name="Zhang L."/>
            <person name="Zhu J."/>
            <person name="Weng Q."/>
            <person name="Mu J."/>
            <person name="Lu Y."/>
            <person name="Fan D."/>
            <person name="Liu Y."/>
            <person name="Guan J."/>
            <person name="Zhang Y."/>
            <person name="Yu S."/>
            <person name="Liu X."/>
            <person name="Zhang Y."/>
            <person name="Hong G."/>
            <person name="Han B."/>
            <person name="Choisne N."/>
            <person name="Demange N."/>
            <person name="Orjeda G."/>
            <person name="Samain S."/>
            <person name="Cattolico L."/>
            <person name="Pelletier E."/>
            <person name="Couloux A."/>
            <person name="Segurens B."/>
            <person name="Wincker P."/>
            <person name="D'Hont A."/>
            <person name="Scarpelli C."/>
            <person name="Weissenbach J."/>
            <person name="Salanoubat M."/>
            <person name="Quetier F."/>
            <person name="Yu Y."/>
            <person name="Kim H.R."/>
            <person name="Rambo T."/>
            <person name="Currie J."/>
            <person name="Collura K."/>
            <person name="Luo M."/>
            <person name="Yang T."/>
            <person name="Ammiraju J.S.S."/>
            <person name="Engler F."/>
            <person name="Soderlund C."/>
            <person name="Wing R.A."/>
            <person name="Palmer L.E."/>
            <person name="de la Bastide M."/>
            <person name="Spiegel L."/>
            <person name="Nascimento L."/>
            <person name="Zutavern T."/>
            <person name="O'Shaughnessy A."/>
            <person name="Dike S."/>
            <person name="Dedhia N."/>
            <person name="Preston R."/>
            <person name="Balija V."/>
            <person name="McCombie W.R."/>
            <person name="Chow T."/>
            <person name="Chen H."/>
            <person name="Chung M."/>
            <person name="Chen C."/>
            <person name="Shaw J."/>
            <person name="Wu H."/>
            <person name="Hsiao K."/>
            <person name="Chao Y."/>
            <person name="Chu M."/>
            <person name="Cheng C."/>
            <person name="Hour A."/>
            <person name="Lee P."/>
            <person name="Lin S."/>
            <person name="Lin Y."/>
            <person name="Liou J."/>
            <person name="Liu S."/>
            <person name="Hsing Y."/>
            <person name="Raghuvanshi S."/>
            <person name="Mohanty A."/>
            <person name="Bharti A.K."/>
            <person name="Gaur A."/>
            <person name="Gupta V."/>
            <person name="Kumar D."/>
            <person name="Ravi V."/>
            <person name="Vij S."/>
            <person name="Kapur A."/>
            <person name="Khurana P."/>
            <person name="Khurana P."/>
            <person name="Khurana J.P."/>
            <person name="Tyagi A.K."/>
            <person name="Gaikwad K."/>
            <person name="Singh A."/>
            <person name="Dalal V."/>
            <person name="Srivastava S."/>
            <person name="Dixit A."/>
            <person name="Pal A.K."/>
            <person name="Ghazi I.A."/>
            <person name="Yadav M."/>
            <person name="Pandit A."/>
            <person name="Bhargava A."/>
            <person name="Sureshbabu K."/>
            <person name="Batra K."/>
            <person name="Sharma T.R."/>
            <person name="Mohapatra T."/>
            <person name="Singh N.K."/>
            <person name="Messing J."/>
            <person name="Nelson A.B."/>
            <person name="Fuks G."/>
            <person name="Kavchok S."/>
            <person name="Keizer G."/>
            <person name="Linton E."/>
            <person name="Llaca V."/>
            <person name="Song R."/>
            <person name="Tanyolac B."/>
            <person name="Young S."/>
            <person name="Ho-Il K."/>
            <person name="Hahn J.H."/>
            <person name="Sangsakoo G."/>
            <person name="Vanavichit A."/>
            <person name="de Mattos Luiz.A.T."/>
            <person name="Zimmer P.D."/>
            <person name="Malone G."/>
            <person name="Dellagostin O."/>
            <person name="de Oliveira A.C."/>
            <person name="Bevan M."/>
            <person name="Bancroft I."/>
            <person name="Minx P."/>
            <person name="Cordum H."/>
            <person name="Wilson R."/>
            <person name="Cheng Z."/>
            <person name="Jin W."/>
            <person name="Jiang J."/>
            <person name="Leong S.A."/>
            <person name="Iwama H."/>
            <person name="Gojobori T."/>
            <person name="Itoh T."/>
            <person name="Niimura Y."/>
            <person name="Fujii Y."/>
            <person name="Habara T."/>
            <person name="Sakai H."/>
            <person name="Sato Y."/>
            <person name="Wilson G."/>
            <person name="Kumar K."/>
            <person name="McCouch S."/>
            <person name="Juretic N."/>
            <person name="Hoen D."/>
            <person name="Wright S."/>
            <person name="Bruskiewich R."/>
            <person name="Bureau T."/>
            <person name="Miyao A."/>
            <person name="Hirochika H."/>
            <person name="Nishikawa T."/>
            <person name="Kadowaki K."/>
            <person name="Sugiura M."/>
            <person name="Burr B."/>
            <person name="Sasaki T."/>
        </authorList>
    </citation>
    <scope>NUCLEOTIDE SEQUENCE [LARGE SCALE GENOMIC DNA]</scope>
    <source>
        <strain evidence="2">cv. Nipponbare</strain>
    </source>
</reference>
<dbReference type="EMBL" id="AP006757">
    <property type="protein sequence ID" value="BAD82792.1"/>
    <property type="molecule type" value="Genomic_DNA"/>
</dbReference>
<reference evidence="2" key="2">
    <citation type="journal article" date="2008" name="Nucleic Acids Res.">
        <title>The rice annotation project database (RAP-DB): 2008 update.</title>
        <authorList>
            <consortium name="The rice annotation project (RAP)"/>
        </authorList>
    </citation>
    <scope>GENOME REANNOTATION</scope>
    <source>
        <strain evidence="2">cv. Nipponbare</strain>
    </source>
</reference>
<protein>
    <submittedName>
        <fullName evidence="1">Uncharacterized protein</fullName>
    </submittedName>
</protein>
<evidence type="ECO:0000313" key="2">
    <source>
        <dbReference type="Proteomes" id="UP000000763"/>
    </source>
</evidence>
<organism evidence="1 2">
    <name type="scientific">Oryza sativa subsp. japonica</name>
    <name type="common">Rice</name>
    <dbReference type="NCBI Taxonomy" id="39947"/>
    <lineage>
        <taxon>Eukaryota</taxon>
        <taxon>Viridiplantae</taxon>
        <taxon>Streptophyta</taxon>
        <taxon>Embryophyta</taxon>
        <taxon>Tracheophyta</taxon>
        <taxon>Spermatophyta</taxon>
        <taxon>Magnoliopsida</taxon>
        <taxon>Liliopsida</taxon>
        <taxon>Poales</taxon>
        <taxon>Poaceae</taxon>
        <taxon>BOP clade</taxon>
        <taxon>Oryzoideae</taxon>
        <taxon>Oryzeae</taxon>
        <taxon>Oryzinae</taxon>
        <taxon>Oryza</taxon>
        <taxon>Oryza sativa</taxon>
    </lineage>
</organism>
<name>Q5N6W4_ORYSJ</name>
<dbReference type="Proteomes" id="UP000000763">
    <property type="component" value="Chromosome 1"/>
</dbReference>
<dbReference type="AlphaFoldDB" id="Q5N6W4"/>
<sequence>MHNVPVLARWQLANQTSCRFSRRGQFAERRTRGNMGAARALGAMRACMHGFSSRRRANAIVNFHCTQSPLQVVLTGSSTKRRTPPARPLSLAAVISRRPRVLASRCHFDAQRVATYRFTKKFKK</sequence>
<evidence type="ECO:0000313" key="1">
    <source>
        <dbReference type="EMBL" id="BAD82792.1"/>
    </source>
</evidence>
<proteinExistence type="predicted"/>
<accession>Q5N6W4</accession>
<gene>
    <name evidence="1" type="primary">P0551C06.43</name>
</gene>